<evidence type="ECO:0000256" key="6">
    <source>
        <dbReference type="SAM" id="Coils"/>
    </source>
</evidence>
<evidence type="ECO:0000256" key="2">
    <source>
        <dbReference type="ARBA" id="ARBA00022723"/>
    </source>
</evidence>
<keyword evidence="2" id="KW-0479">Metal-binding</keyword>
<name>A0A7D9CYH3_DEKBR</name>
<feature type="compositionally biased region" description="Basic and acidic residues" evidence="7">
    <location>
        <begin position="122"/>
        <end position="134"/>
    </location>
</feature>
<dbReference type="Proteomes" id="UP000478008">
    <property type="component" value="Unassembled WGS sequence"/>
</dbReference>
<dbReference type="PROSITE" id="PS50808">
    <property type="entry name" value="ZF_BED"/>
    <property type="match status" value="1"/>
</dbReference>
<protein>
    <submittedName>
        <fullName evidence="9">DEBR0S4_02520g1_1</fullName>
    </submittedName>
</protein>
<dbReference type="Pfam" id="PF08593">
    <property type="entry name" value="Mug135_C"/>
    <property type="match status" value="1"/>
</dbReference>
<keyword evidence="3 5" id="KW-0863">Zinc-finger</keyword>
<proteinExistence type="inferred from homology"/>
<sequence length="353" mass="40433">MLFNCPDFFTTFILHTLQTLQMSRTSNAWVWAYFSEQDNIAPKFPTQCKLCHLTLLYARKNGFRNLIKHLARAHNVLPEQVPQKAITYPGNPQGSALQSISSAEVNRRKNHSFHSKPTVHFNHSDKVKIEEPGNRENAMSSPMERPLPPLVFNEPARKRRKAPVSSSANSSIFSDQDKSAGSSFTADCSGPLVDQNKMAYSLSYYPYYNAQSTPTPKRQTGEYSDVHEEFQFLKEANQRVEKELLEHKQMLVNIQQQFARMTNSSRESGIRIPYELLPFTDGSSPTCVSLPLLRNIFDVFKCTNVEMESIMKRYGLNVDFQGTSKDEIRKQNTIRLAKFIGCTHAEFYWNNLV</sequence>
<dbReference type="EMBL" id="CABFWN010000004">
    <property type="protein sequence ID" value="VUG18794.1"/>
    <property type="molecule type" value="Genomic_DNA"/>
</dbReference>
<evidence type="ECO:0000313" key="10">
    <source>
        <dbReference type="Proteomes" id="UP000478008"/>
    </source>
</evidence>
<evidence type="ECO:0000313" key="9">
    <source>
        <dbReference type="EMBL" id="VUG18794.1"/>
    </source>
</evidence>
<dbReference type="Pfam" id="PF02892">
    <property type="entry name" value="zf-BED"/>
    <property type="match status" value="1"/>
</dbReference>
<accession>A0A7D9CYH3</accession>
<feature type="region of interest" description="Disordered" evidence="7">
    <location>
        <begin position="84"/>
        <end position="188"/>
    </location>
</feature>
<feature type="domain" description="BED-type" evidence="8">
    <location>
        <begin position="25"/>
        <end position="81"/>
    </location>
</feature>
<dbReference type="SMART" id="SM00614">
    <property type="entry name" value="ZnF_BED"/>
    <property type="match status" value="1"/>
</dbReference>
<keyword evidence="4" id="KW-0862">Zinc</keyword>
<comment type="similarity">
    <text evidence="1">Belongs to the UPF0612 family.</text>
</comment>
<reference evidence="9 10" key="1">
    <citation type="submission" date="2019-07" db="EMBL/GenBank/DDBJ databases">
        <authorList>
            <person name="Friedrich A."/>
            <person name="Schacherer J."/>
        </authorList>
    </citation>
    <scope>NUCLEOTIDE SEQUENCE [LARGE SCALE GENOMIC DNA]</scope>
</reference>
<feature type="coiled-coil region" evidence="6">
    <location>
        <begin position="223"/>
        <end position="257"/>
    </location>
</feature>
<evidence type="ECO:0000259" key="8">
    <source>
        <dbReference type="PROSITE" id="PS50808"/>
    </source>
</evidence>
<feature type="compositionally biased region" description="Polar residues" evidence="7">
    <location>
        <begin position="90"/>
        <end position="104"/>
    </location>
</feature>
<organism evidence="9 10">
    <name type="scientific">Dekkera bruxellensis</name>
    <name type="common">Brettanomyces custersii</name>
    <dbReference type="NCBI Taxonomy" id="5007"/>
    <lineage>
        <taxon>Eukaryota</taxon>
        <taxon>Fungi</taxon>
        <taxon>Dikarya</taxon>
        <taxon>Ascomycota</taxon>
        <taxon>Saccharomycotina</taxon>
        <taxon>Pichiomycetes</taxon>
        <taxon>Pichiales</taxon>
        <taxon>Pichiaceae</taxon>
        <taxon>Brettanomyces</taxon>
    </lineage>
</organism>
<gene>
    <name evidence="9" type="ORF">DEBR0S4_02520G</name>
</gene>
<evidence type="ECO:0000256" key="3">
    <source>
        <dbReference type="ARBA" id="ARBA00022771"/>
    </source>
</evidence>
<keyword evidence="6" id="KW-0175">Coiled coil</keyword>
<evidence type="ECO:0000256" key="1">
    <source>
        <dbReference type="ARBA" id="ARBA00005788"/>
    </source>
</evidence>
<dbReference type="GO" id="GO:0003677">
    <property type="term" value="F:DNA binding"/>
    <property type="evidence" value="ECO:0007669"/>
    <property type="project" value="InterPro"/>
</dbReference>
<dbReference type="InterPro" id="IPR003656">
    <property type="entry name" value="Znf_BED"/>
</dbReference>
<dbReference type="InterPro" id="IPR013902">
    <property type="entry name" value="Mug135-like_C"/>
</dbReference>
<keyword evidence="10" id="KW-1185">Reference proteome</keyword>
<feature type="compositionally biased region" description="Polar residues" evidence="7">
    <location>
        <begin position="164"/>
        <end position="186"/>
    </location>
</feature>
<evidence type="ECO:0000256" key="7">
    <source>
        <dbReference type="SAM" id="MobiDB-lite"/>
    </source>
</evidence>
<evidence type="ECO:0000256" key="4">
    <source>
        <dbReference type="ARBA" id="ARBA00022833"/>
    </source>
</evidence>
<evidence type="ECO:0000256" key="5">
    <source>
        <dbReference type="PROSITE-ProRule" id="PRU00027"/>
    </source>
</evidence>
<dbReference type="GO" id="GO:0008270">
    <property type="term" value="F:zinc ion binding"/>
    <property type="evidence" value="ECO:0007669"/>
    <property type="project" value="UniProtKB-KW"/>
</dbReference>
<dbReference type="AlphaFoldDB" id="A0A7D9CYH3"/>